<feature type="transmembrane region" description="Helical" evidence="7">
    <location>
        <begin position="355"/>
        <end position="373"/>
    </location>
</feature>
<comment type="caution">
    <text evidence="8">The sequence shown here is derived from an EMBL/GenBank/DDBJ whole genome shotgun (WGS) entry which is preliminary data.</text>
</comment>
<feature type="transmembrane region" description="Helical" evidence="7">
    <location>
        <begin position="533"/>
        <end position="561"/>
    </location>
</feature>
<proteinExistence type="inferred from homology"/>
<keyword evidence="3 7" id="KW-0812">Transmembrane</keyword>
<accession>A0A1Y2GYC2</accession>
<dbReference type="EMBL" id="MCFF01000004">
    <property type="protein sequence ID" value="ORZ27277.1"/>
    <property type="molecule type" value="Genomic_DNA"/>
</dbReference>
<dbReference type="Pfam" id="PF02990">
    <property type="entry name" value="EMP70"/>
    <property type="match status" value="1"/>
</dbReference>
<keyword evidence="9" id="KW-1185">Reference proteome</keyword>
<protein>
    <recommendedName>
        <fullName evidence="7">Transmembrane 9 superfamily member</fullName>
    </recommendedName>
</protein>
<keyword evidence="6 7" id="KW-0472">Membrane</keyword>
<organism evidence="8 9">
    <name type="scientific">Lobosporangium transversale</name>
    <dbReference type="NCBI Taxonomy" id="64571"/>
    <lineage>
        <taxon>Eukaryota</taxon>
        <taxon>Fungi</taxon>
        <taxon>Fungi incertae sedis</taxon>
        <taxon>Mucoromycota</taxon>
        <taxon>Mortierellomycotina</taxon>
        <taxon>Mortierellomycetes</taxon>
        <taxon>Mortierellales</taxon>
        <taxon>Mortierellaceae</taxon>
        <taxon>Lobosporangium</taxon>
    </lineage>
</organism>
<dbReference type="RefSeq" id="XP_021885004.1">
    <property type="nucleotide sequence ID" value="XM_022021300.1"/>
</dbReference>
<feature type="transmembrane region" description="Helical" evidence="7">
    <location>
        <begin position="414"/>
        <end position="437"/>
    </location>
</feature>
<keyword evidence="4" id="KW-0732">Signal</keyword>
<name>A0A1Y2GYC2_9FUNG</name>
<gene>
    <name evidence="8" type="ORF">BCR41DRAFT_317952</name>
</gene>
<sequence>MTHSLSIGRRLGQMVMLGAAASLALISLDSHHLVQGFYLPGVAPHDYVKGDPVPLMVNALTPGSDRDLKSVIAYDYYDPQLGFCAPEGGEKAQAESLGSILFGDRIWTSPFKINMNTVVDCQRLCDKEVDAEQAQFINARIRENYAINWLVDGLPAGHVRPGREPDTEVYSIGFPLGEDTGRPTPQLNNHYEISIDFHHNIQKDTLRVVGIVVQPMSIASPVIGQPACGILDADQSPPVYLDEKATTPVTYTYSVKWNEVATAWATRWDKYLLVGEPRIHWFSLVNSIIIVLFLTGMVAMILLRALHKDISRYNQLEAQEDIQEDFGWKLVHGDVFRTPAYPMLLSIIVGNGSQMFLMASVTIVFAALGFLSPSNRGSLATVMIVFYMFFGIVAGFVSARMYKMLGGEAWKSNVLGTAFLFPSIIFSAFVALNFFLISANSSGAVPFGTMLGIVALWFLVSTPLSVIGSYLGFQRPQIEHPVRANQIPRQIPEQVFYLRPIPSMLIGGILPFGAIFIELYFILNSIWFHKIYYVFGFLFLVFGILILTCAEVTILMCYFHLCAEDYHWWWRAFFTSGASAFYIFGYSVMYYFSTLQIRSFTSMVLYFGWTAIMSLIFFVLSGAIGFFSTFVFVRKIYGSIKVD</sequence>
<feature type="transmembrane region" description="Helical" evidence="7">
    <location>
        <begin position="449"/>
        <end position="473"/>
    </location>
</feature>
<evidence type="ECO:0000256" key="2">
    <source>
        <dbReference type="ARBA" id="ARBA00005227"/>
    </source>
</evidence>
<feature type="transmembrane region" description="Helical" evidence="7">
    <location>
        <begin position="604"/>
        <end position="633"/>
    </location>
</feature>
<comment type="subcellular location">
    <subcellularLocation>
        <location evidence="1">Membrane</location>
        <topology evidence="1">Multi-pass membrane protein</topology>
    </subcellularLocation>
</comment>
<evidence type="ECO:0000256" key="1">
    <source>
        <dbReference type="ARBA" id="ARBA00004141"/>
    </source>
</evidence>
<keyword evidence="5 7" id="KW-1133">Transmembrane helix</keyword>
<dbReference type="GO" id="GO:0005737">
    <property type="term" value="C:cytoplasm"/>
    <property type="evidence" value="ECO:0007669"/>
    <property type="project" value="UniProtKB-ARBA"/>
</dbReference>
<dbReference type="InterPro" id="IPR004240">
    <property type="entry name" value="EMP70"/>
</dbReference>
<dbReference type="GO" id="GO:0072657">
    <property type="term" value="P:protein localization to membrane"/>
    <property type="evidence" value="ECO:0007669"/>
    <property type="project" value="TreeGrafter"/>
</dbReference>
<dbReference type="PANTHER" id="PTHR10766:SF111">
    <property type="entry name" value="TRANSMEMBRANE 9 SUPERFAMILY MEMBER 2"/>
    <property type="match status" value="1"/>
</dbReference>
<dbReference type="PANTHER" id="PTHR10766">
    <property type="entry name" value="TRANSMEMBRANE 9 SUPERFAMILY PROTEIN"/>
    <property type="match status" value="1"/>
</dbReference>
<evidence type="ECO:0000313" key="9">
    <source>
        <dbReference type="Proteomes" id="UP000193648"/>
    </source>
</evidence>
<dbReference type="FunCoup" id="A0A1Y2GYC2">
    <property type="interactions" value="472"/>
</dbReference>
<evidence type="ECO:0000256" key="5">
    <source>
        <dbReference type="ARBA" id="ARBA00022989"/>
    </source>
</evidence>
<dbReference type="OrthoDB" id="1666796at2759"/>
<dbReference type="InParanoid" id="A0A1Y2GYC2"/>
<evidence type="ECO:0000313" key="8">
    <source>
        <dbReference type="EMBL" id="ORZ27277.1"/>
    </source>
</evidence>
<feature type="transmembrane region" description="Helical" evidence="7">
    <location>
        <begin position="281"/>
        <end position="303"/>
    </location>
</feature>
<evidence type="ECO:0000256" key="7">
    <source>
        <dbReference type="RuleBase" id="RU363079"/>
    </source>
</evidence>
<evidence type="ECO:0000256" key="3">
    <source>
        <dbReference type="ARBA" id="ARBA00022692"/>
    </source>
</evidence>
<feature type="transmembrane region" description="Helical" evidence="7">
    <location>
        <begin position="568"/>
        <end position="592"/>
    </location>
</feature>
<dbReference type="STRING" id="64571.A0A1Y2GYC2"/>
<feature type="transmembrane region" description="Helical" evidence="7">
    <location>
        <begin position="504"/>
        <end position="527"/>
    </location>
</feature>
<comment type="similarity">
    <text evidence="2 7">Belongs to the nonaspanin (TM9SF) (TC 9.A.2) family.</text>
</comment>
<dbReference type="Proteomes" id="UP000193648">
    <property type="component" value="Unassembled WGS sequence"/>
</dbReference>
<feature type="transmembrane region" description="Helical" evidence="7">
    <location>
        <begin position="379"/>
        <end position="402"/>
    </location>
</feature>
<reference evidence="8 9" key="1">
    <citation type="submission" date="2016-07" db="EMBL/GenBank/DDBJ databases">
        <title>Pervasive Adenine N6-methylation of Active Genes in Fungi.</title>
        <authorList>
            <consortium name="DOE Joint Genome Institute"/>
            <person name="Mondo S.J."/>
            <person name="Dannebaum R.O."/>
            <person name="Kuo R.C."/>
            <person name="Labutti K."/>
            <person name="Haridas S."/>
            <person name="Kuo A."/>
            <person name="Salamov A."/>
            <person name="Ahrendt S.R."/>
            <person name="Lipzen A."/>
            <person name="Sullivan W."/>
            <person name="Andreopoulos W.B."/>
            <person name="Clum A."/>
            <person name="Lindquist E."/>
            <person name="Daum C."/>
            <person name="Ramamoorthy G.K."/>
            <person name="Gryganskyi A."/>
            <person name="Culley D."/>
            <person name="Magnuson J.K."/>
            <person name="James T.Y."/>
            <person name="O'Malley M.A."/>
            <person name="Stajich J.E."/>
            <person name="Spatafora J.W."/>
            <person name="Visel A."/>
            <person name="Grigoriev I.V."/>
        </authorList>
    </citation>
    <scope>NUCLEOTIDE SEQUENCE [LARGE SCALE GENOMIC DNA]</scope>
    <source>
        <strain evidence="8 9">NRRL 3116</strain>
    </source>
</reference>
<dbReference type="GO" id="GO:0016020">
    <property type="term" value="C:membrane"/>
    <property type="evidence" value="ECO:0007669"/>
    <property type="project" value="UniProtKB-SubCell"/>
</dbReference>
<evidence type="ECO:0000256" key="6">
    <source>
        <dbReference type="ARBA" id="ARBA00023136"/>
    </source>
</evidence>
<evidence type="ECO:0000256" key="4">
    <source>
        <dbReference type="ARBA" id="ARBA00022729"/>
    </source>
</evidence>
<dbReference type="GeneID" id="33563144"/>
<dbReference type="GO" id="GO:0007034">
    <property type="term" value="P:vacuolar transport"/>
    <property type="evidence" value="ECO:0007669"/>
    <property type="project" value="TreeGrafter"/>
</dbReference>
<dbReference type="AlphaFoldDB" id="A0A1Y2GYC2"/>